<reference evidence="1" key="1">
    <citation type="submission" date="2023-06" db="EMBL/GenBank/DDBJ databases">
        <title>Identification of two novel mycobacterium reveal diversities and complexities of Mycobacterium gordonae clade.</title>
        <authorList>
            <person name="Matsumoto Y."/>
            <person name="Nakamura S."/>
            <person name="Motooka D."/>
            <person name="Fukushima K."/>
        </authorList>
    </citation>
    <scope>NUCLEOTIDE SEQUENCE</scope>
    <source>
        <strain evidence="1">TY812</strain>
    </source>
</reference>
<accession>A0A4R5WKI0</accession>
<proteinExistence type="predicted"/>
<sequence>MISGESAQPDDDEEALVARAAARMRAAGRRVVTDADPDVTRRQVRADATAAQAIWFGLAGLDVGFAAAVDHASTPCECCPDDVGLASMPSEVFRAANVRLVGDARRVLDDPALRAAAVVLPPCCARDRPKVEMLMWQIINRLRDQLTDAQRADLRLRCADGDNDFELRLLRAGYVAALGQVTGDDDMMAAATALAIREGYERAFGGLTIPAVFSVAAPAVWRTGRDIAPDTLAAILRAELVLLDTLMVYPEADVGGGG</sequence>
<dbReference type="AlphaFoldDB" id="A0A4R5WKI0"/>
<comment type="caution">
    <text evidence="1">The sequence shown here is derived from an EMBL/GenBank/DDBJ whole genome shotgun (WGS) entry which is preliminary data.</text>
</comment>
<gene>
    <name evidence="1" type="ORF">QXL92_30100</name>
</gene>
<organism evidence="1 2">
    <name type="scientific">Mycobacterium paragordonae</name>
    <dbReference type="NCBI Taxonomy" id="1389713"/>
    <lineage>
        <taxon>Bacteria</taxon>
        <taxon>Bacillati</taxon>
        <taxon>Actinomycetota</taxon>
        <taxon>Actinomycetes</taxon>
        <taxon>Mycobacteriales</taxon>
        <taxon>Mycobacteriaceae</taxon>
        <taxon>Mycobacterium</taxon>
    </lineage>
</organism>
<dbReference type="Proteomes" id="UP001229081">
    <property type="component" value="Unassembled WGS sequence"/>
</dbReference>
<evidence type="ECO:0000313" key="2">
    <source>
        <dbReference type="Proteomes" id="UP001229081"/>
    </source>
</evidence>
<dbReference type="EMBL" id="JAUFSA010000003">
    <property type="protein sequence ID" value="MDP7738988.1"/>
    <property type="molecule type" value="Genomic_DNA"/>
</dbReference>
<protein>
    <submittedName>
        <fullName evidence="1">Uncharacterized protein</fullName>
    </submittedName>
</protein>
<dbReference type="RefSeq" id="WP_133437523.1">
    <property type="nucleotide sequence ID" value="NZ_JAUFSA010000003.1"/>
</dbReference>
<name>A0A4R5WKI0_9MYCO</name>
<evidence type="ECO:0000313" key="1">
    <source>
        <dbReference type="EMBL" id="MDP7738988.1"/>
    </source>
</evidence>